<dbReference type="EC" id="2.7.1.176" evidence="2"/>
<evidence type="ECO:0000256" key="4">
    <source>
        <dbReference type="ARBA" id="ARBA00022840"/>
    </source>
</evidence>
<dbReference type="SUPFAM" id="SSF52540">
    <property type="entry name" value="P-loop containing nucleoside triphosphate hydrolases"/>
    <property type="match status" value="2"/>
</dbReference>
<dbReference type="InterPro" id="IPR027417">
    <property type="entry name" value="P-loop_NTPase"/>
</dbReference>
<sequence>MAGAVPQERPVVVFVAGQAGSGKSLVVDLVLAALAARGGAVRVDRDRYKTLHPHYRRLLAEDVRTAGVRVREDTYQWAAQVEALLRQGRYDAVVEAPLGRPQQFLEEIDAYRRAGYRVEIVALAVPEALSALGVLDRYLRLAEQGRPRFVSWDNHDACAAALPAALNVVEADGLAERITVVRRSTRTALEAVYDNEVGPDGRWTRPAGAAKAVLAERRRPWDAAQTSRFRRDLAAAERRVSDPRLPEDWGLAVRRDAEHAAALAEPLRRIAQPLRQPPGVDYHRLNADEHAFVFDELIVPMMLSAVTAQEHPLVVYVAGQPGAGKTRAAHLVRRALPGAVHLSGDDFKVMHPDYWDLLRSDPRHASQKIRADYQAWQAKAEAYVRERRGHLVLETTPADPAAFAAGALRFQRAGYRVELLVLAVRAADSRQGTARRYAAVSEQGAPTRFTSVSGHDAHFQVLPDVVAAAEALAVVDQVTVMRRDATALYRSEPTNSRRPQRAGAALAVLAEQSRPYTDQEAAQFWAVQRQLHQVMPQYRDDLVDIAARAIPLMPATLQPRRLEAPGSAAALPLLPCRAR</sequence>
<feature type="domain" description="Zeta toxin" evidence="7">
    <location>
        <begin position="5"/>
        <end position="189"/>
    </location>
</feature>
<name>A0ABV6UWE1_9ACTN</name>
<dbReference type="Pfam" id="PF06414">
    <property type="entry name" value="Zeta_toxin"/>
    <property type="match status" value="2"/>
</dbReference>
<organism evidence="8 9">
    <name type="scientific">Streptacidiphilus cavernicola</name>
    <dbReference type="NCBI Taxonomy" id="3342716"/>
    <lineage>
        <taxon>Bacteria</taxon>
        <taxon>Bacillati</taxon>
        <taxon>Actinomycetota</taxon>
        <taxon>Actinomycetes</taxon>
        <taxon>Kitasatosporales</taxon>
        <taxon>Streptomycetaceae</taxon>
        <taxon>Streptacidiphilus</taxon>
    </lineage>
</organism>
<protein>
    <recommendedName>
        <fullName evidence="5">UDP-N-acetylglucosamine kinase</fullName>
        <ecNumber evidence="2">2.7.1.176</ecNumber>
    </recommendedName>
    <alternativeName>
        <fullName evidence="5">UDP-N-acetylglucosamine kinase</fullName>
    </alternativeName>
</protein>
<dbReference type="EMBL" id="JBHEZZ010000023">
    <property type="protein sequence ID" value="MFC1405762.1"/>
    <property type="molecule type" value="Genomic_DNA"/>
</dbReference>
<comment type="similarity">
    <text evidence="1">Belongs to the zeta toxin family.</text>
</comment>
<dbReference type="Gene3D" id="3.40.50.300">
    <property type="entry name" value="P-loop containing nucleotide triphosphate hydrolases"/>
    <property type="match status" value="2"/>
</dbReference>
<evidence type="ECO:0000259" key="7">
    <source>
        <dbReference type="Pfam" id="PF06414"/>
    </source>
</evidence>
<evidence type="ECO:0000256" key="6">
    <source>
        <dbReference type="ARBA" id="ARBA00048178"/>
    </source>
</evidence>
<keyword evidence="4" id="KW-0067">ATP-binding</keyword>
<reference evidence="8 9" key="1">
    <citation type="submission" date="2024-09" db="EMBL/GenBank/DDBJ databases">
        <authorList>
            <person name="Lee S.D."/>
        </authorList>
    </citation>
    <scope>NUCLEOTIDE SEQUENCE [LARGE SCALE GENOMIC DNA]</scope>
    <source>
        <strain evidence="8 9">N1-5</strain>
    </source>
</reference>
<feature type="domain" description="Zeta toxin" evidence="7">
    <location>
        <begin position="307"/>
        <end position="492"/>
    </location>
</feature>
<keyword evidence="3" id="KW-0547">Nucleotide-binding</keyword>
<dbReference type="RefSeq" id="WP_232242715.1">
    <property type="nucleotide sequence ID" value="NZ_JBHEZZ010000023.1"/>
</dbReference>
<comment type="catalytic activity">
    <reaction evidence="6">
        <text>UDP-N-acetyl-alpha-D-glucosamine + ATP = UDP-N-acetyl-alpha-D-glucosamine 3'-phosphate + ADP + H(+)</text>
        <dbReference type="Rhea" id="RHEA:32671"/>
        <dbReference type="ChEBI" id="CHEBI:15378"/>
        <dbReference type="ChEBI" id="CHEBI:30616"/>
        <dbReference type="ChEBI" id="CHEBI:57705"/>
        <dbReference type="ChEBI" id="CHEBI:64353"/>
        <dbReference type="ChEBI" id="CHEBI:456216"/>
        <dbReference type="EC" id="2.7.1.176"/>
    </reaction>
</comment>
<comment type="caution">
    <text evidence="8">The sequence shown here is derived from an EMBL/GenBank/DDBJ whole genome shotgun (WGS) entry which is preliminary data.</text>
</comment>
<keyword evidence="9" id="KW-1185">Reference proteome</keyword>
<evidence type="ECO:0000256" key="1">
    <source>
        <dbReference type="ARBA" id="ARBA00009104"/>
    </source>
</evidence>
<accession>A0ABV6UWE1</accession>
<evidence type="ECO:0000256" key="2">
    <source>
        <dbReference type="ARBA" id="ARBA00011963"/>
    </source>
</evidence>
<dbReference type="Proteomes" id="UP001592528">
    <property type="component" value="Unassembled WGS sequence"/>
</dbReference>
<gene>
    <name evidence="8" type="ORF">ACEZDJ_31180</name>
</gene>
<dbReference type="InterPro" id="IPR010488">
    <property type="entry name" value="Zeta_toxin_domain"/>
</dbReference>
<proteinExistence type="inferred from homology"/>
<evidence type="ECO:0000256" key="5">
    <source>
        <dbReference type="ARBA" id="ARBA00032897"/>
    </source>
</evidence>
<evidence type="ECO:0000313" key="9">
    <source>
        <dbReference type="Proteomes" id="UP001592528"/>
    </source>
</evidence>
<evidence type="ECO:0000256" key="3">
    <source>
        <dbReference type="ARBA" id="ARBA00022741"/>
    </source>
</evidence>
<evidence type="ECO:0000313" key="8">
    <source>
        <dbReference type="EMBL" id="MFC1405762.1"/>
    </source>
</evidence>